<dbReference type="Proteomes" id="UP000220102">
    <property type="component" value="Unassembled WGS sequence"/>
</dbReference>
<sequence>MTGDRLRGEALFILTLTTLVMGVLIAHYLGWALLQPMMTGSDTSTWQIGFWLAQVGSVAFLLLIGGIGWRPEVIATIDTEAGLLSVEQGNVSASVDVDDIQDVSVVSARQYHLHYRRYAATKPFIGKLGDEVVIVRTTQGPLAISIDDAEAGALVDLVSERDELLVESAPAS</sequence>
<keyword evidence="1" id="KW-0472">Membrane</keyword>
<dbReference type="RefSeq" id="WP_098076128.1">
    <property type="nucleotide sequence ID" value="NZ_PDEQ01000006.1"/>
</dbReference>
<evidence type="ECO:0000313" key="3">
    <source>
        <dbReference type="Proteomes" id="UP000220102"/>
    </source>
</evidence>
<dbReference type="EMBL" id="PDEQ01000006">
    <property type="protein sequence ID" value="PEN12776.1"/>
    <property type="molecule type" value="Genomic_DNA"/>
</dbReference>
<reference evidence="2 3" key="1">
    <citation type="submission" date="2017-10" db="EMBL/GenBank/DDBJ databases">
        <title>Draft genome of Longibacter Salinarum.</title>
        <authorList>
            <person name="Goh K.M."/>
            <person name="Shamsir M.S."/>
            <person name="Lim S.W."/>
        </authorList>
    </citation>
    <scope>NUCLEOTIDE SEQUENCE [LARGE SCALE GENOMIC DNA]</scope>
    <source>
        <strain evidence="2 3">KCTC 52045</strain>
    </source>
</reference>
<keyword evidence="3" id="KW-1185">Reference proteome</keyword>
<accession>A0A2A8CVV4</accession>
<name>A0A2A8CVV4_9BACT</name>
<feature type="transmembrane region" description="Helical" evidence="1">
    <location>
        <begin position="12"/>
        <end position="34"/>
    </location>
</feature>
<dbReference type="AlphaFoldDB" id="A0A2A8CVV4"/>
<proteinExistence type="predicted"/>
<organism evidence="2 3">
    <name type="scientific">Longibacter salinarum</name>
    <dbReference type="NCBI Taxonomy" id="1850348"/>
    <lineage>
        <taxon>Bacteria</taxon>
        <taxon>Pseudomonadati</taxon>
        <taxon>Rhodothermota</taxon>
        <taxon>Rhodothermia</taxon>
        <taxon>Rhodothermales</taxon>
        <taxon>Salisaetaceae</taxon>
        <taxon>Longibacter</taxon>
    </lineage>
</organism>
<comment type="caution">
    <text evidence="2">The sequence shown here is derived from an EMBL/GenBank/DDBJ whole genome shotgun (WGS) entry which is preliminary data.</text>
</comment>
<keyword evidence="1" id="KW-0812">Transmembrane</keyword>
<keyword evidence="1" id="KW-1133">Transmembrane helix</keyword>
<evidence type="ECO:0000313" key="2">
    <source>
        <dbReference type="EMBL" id="PEN12776.1"/>
    </source>
</evidence>
<feature type="transmembrane region" description="Helical" evidence="1">
    <location>
        <begin position="46"/>
        <end position="69"/>
    </location>
</feature>
<evidence type="ECO:0000256" key="1">
    <source>
        <dbReference type="SAM" id="Phobius"/>
    </source>
</evidence>
<evidence type="ECO:0008006" key="4">
    <source>
        <dbReference type="Google" id="ProtNLM"/>
    </source>
</evidence>
<gene>
    <name evidence="2" type="ORF">CRI94_12210</name>
</gene>
<protein>
    <recommendedName>
        <fullName evidence="4">Bacterial Pleckstrin homology domain-containing protein</fullName>
    </recommendedName>
</protein>